<dbReference type="EMBL" id="CAMXCT030003843">
    <property type="protein sequence ID" value="CAL4793837.1"/>
    <property type="molecule type" value="Genomic_DNA"/>
</dbReference>
<proteinExistence type="predicted"/>
<dbReference type="Proteomes" id="UP001152797">
    <property type="component" value="Unassembled WGS sequence"/>
</dbReference>
<reference evidence="2" key="2">
    <citation type="submission" date="2024-04" db="EMBL/GenBank/DDBJ databases">
        <authorList>
            <person name="Chen Y."/>
            <person name="Shah S."/>
            <person name="Dougan E. K."/>
            <person name="Thang M."/>
            <person name="Chan C."/>
        </authorList>
    </citation>
    <scope>NUCLEOTIDE SEQUENCE [LARGE SCALE GENOMIC DNA]</scope>
</reference>
<evidence type="ECO:0000313" key="1">
    <source>
        <dbReference type="EMBL" id="CAI4006525.1"/>
    </source>
</evidence>
<protein>
    <submittedName>
        <fullName evidence="1">Uncharacterized protein</fullName>
    </submittedName>
</protein>
<sequence length="280" mass="31545">MYSEILADMSTAVPGAFELTYQKGHQRGCALHALHYFLMTKHASLPWATQMAVKVKAKYQTRDKAEAMWLGLREAARHKLRTANFSYVHIAEMLGSPESPLKDLGLTAFQKALKNAVGESSAAALANQQGFHRLRFATRVSPRCMAALRLYQEFAEGKPSKSHDETLNGEELIPISVWKSDSRFLLLPEHRARDGADGLREEERYYCIQCLIADHKGLVRNVLARHESAEEDEGKKAKGCASLMTPEGREHGRKVFWLLWLAASHLSPSIWADRVLWFGL</sequence>
<comment type="caution">
    <text evidence="1">The sequence shown here is derived from an EMBL/GenBank/DDBJ whole genome shotgun (WGS) entry which is preliminary data.</text>
</comment>
<name>A0A9P1DBS1_9DINO</name>
<keyword evidence="3" id="KW-1185">Reference proteome</keyword>
<evidence type="ECO:0000313" key="3">
    <source>
        <dbReference type="Proteomes" id="UP001152797"/>
    </source>
</evidence>
<organism evidence="1">
    <name type="scientific">Cladocopium goreaui</name>
    <dbReference type="NCBI Taxonomy" id="2562237"/>
    <lineage>
        <taxon>Eukaryota</taxon>
        <taxon>Sar</taxon>
        <taxon>Alveolata</taxon>
        <taxon>Dinophyceae</taxon>
        <taxon>Suessiales</taxon>
        <taxon>Symbiodiniaceae</taxon>
        <taxon>Cladocopium</taxon>
    </lineage>
</organism>
<reference evidence="1" key="1">
    <citation type="submission" date="2022-10" db="EMBL/GenBank/DDBJ databases">
        <authorList>
            <person name="Chen Y."/>
            <person name="Dougan E. K."/>
            <person name="Chan C."/>
            <person name="Rhodes N."/>
            <person name="Thang M."/>
        </authorList>
    </citation>
    <scope>NUCLEOTIDE SEQUENCE</scope>
</reference>
<gene>
    <name evidence="1" type="ORF">C1SCF055_LOCUS32157</name>
</gene>
<dbReference type="EMBL" id="CAMXCT010003843">
    <property type="protein sequence ID" value="CAI4006525.1"/>
    <property type="molecule type" value="Genomic_DNA"/>
</dbReference>
<dbReference type="AlphaFoldDB" id="A0A9P1DBS1"/>
<dbReference type="EMBL" id="CAMXCT020003843">
    <property type="protein sequence ID" value="CAL1159900.1"/>
    <property type="molecule type" value="Genomic_DNA"/>
</dbReference>
<accession>A0A9P1DBS1</accession>
<evidence type="ECO:0000313" key="2">
    <source>
        <dbReference type="EMBL" id="CAL1159900.1"/>
    </source>
</evidence>